<feature type="domain" description="Bacterial sugar transferase" evidence="3">
    <location>
        <begin position="19"/>
        <end position="207"/>
    </location>
</feature>
<reference evidence="5" key="1">
    <citation type="journal article" date="2019" name="Int. J. Syst. Evol. Microbiol.">
        <title>The Global Catalogue of Microorganisms (GCM) 10K type strain sequencing project: providing services to taxonomists for standard genome sequencing and annotation.</title>
        <authorList>
            <consortium name="The Broad Institute Genomics Platform"/>
            <consortium name="The Broad Institute Genome Sequencing Center for Infectious Disease"/>
            <person name="Wu L."/>
            <person name="Ma J."/>
        </authorList>
    </citation>
    <scope>NUCLEOTIDE SEQUENCE [LARGE SCALE GENOMIC DNA]</scope>
    <source>
        <strain evidence="5">CGMCC 4.1641</strain>
    </source>
</reference>
<evidence type="ECO:0000259" key="3">
    <source>
        <dbReference type="Pfam" id="PF02397"/>
    </source>
</evidence>
<dbReference type="EMBL" id="JBHSED010000003">
    <property type="protein sequence ID" value="MFC4302395.1"/>
    <property type="molecule type" value="Genomic_DNA"/>
</dbReference>
<keyword evidence="4" id="KW-0808">Transferase</keyword>
<evidence type="ECO:0000256" key="1">
    <source>
        <dbReference type="ARBA" id="ARBA00006464"/>
    </source>
</evidence>
<gene>
    <name evidence="4" type="ORF">ACFO1S_02925</name>
</gene>
<keyword evidence="2" id="KW-0812">Transmembrane</keyword>
<dbReference type="Proteomes" id="UP001595755">
    <property type="component" value="Unassembled WGS sequence"/>
</dbReference>
<feature type="transmembrane region" description="Helical" evidence="2">
    <location>
        <begin position="21"/>
        <end position="45"/>
    </location>
</feature>
<sequence>MAAYVAQHDRISLAYRVGKRMIDLACIGLAVVPLLFLFIIIAIFIKLENPKGPVFFFQTRVGKLGKPFRMVKFRSMQTGAEDMLPALLDQNEVSGAMFKMKADPRVTRVGKVLRRLSIDELPQLWNVLKGEMSLVGPRPPLPREVKLYTPYDLQRLLVTPGCTGLWQVSGRSSTSFEDMVRIDLQYIAERSLLNDVLIIARTFKVFLGSKHAF</sequence>
<dbReference type="InterPro" id="IPR003362">
    <property type="entry name" value="Bact_transf"/>
</dbReference>
<dbReference type="Pfam" id="PF02397">
    <property type="entry name" value="Bac_transf"/>
    <property type="match status" value="1"/>
</dbReference>
<dbReference type="PANTHER" id="PTHR30576:SF10">
    <property type="entry name" value="SLL5057 PROTEIN"/>
    <property type="match status" value="1"/>
</dbReference>
<comment type="caution">
    <text evidence="4">The sequence shown here is derived from an EMBL/GenBank/DDBJ whole genome shotgun (WGS) entry which is preliminary data.</text>
</comment>
<keyword evidence="5" id="KW-1185">Reference proteome</keyword>
<accession>A0ABV8S4X3</accession>
<evidence type="ECO:0000256" key="2">
    <source>
        <dbReference type="SAM" id="Phobius"/>
    </source>
</evidence>
<dbReference type="PANTHER" id="PTHR30576">
    <property type="entry name" value="COLANIC BIOSYNTHESIS UDP-GLUCOSE LIPID CARRIER TRANSFERASE"/>
    <property type="match status" value="1"/>
</dbReference>
<keyword evidence="2" id="KW-0472">Membrane</keyword>
<organism evidence="4 5">
    <name type="scientific">Cohnella boryungensis</name>
    <dbReference type="NCBI Taxonomy" id="768479"/>
    <lineage>
        <taxon>Bacteria</taxon>
        <taxon>Bacillati</taxon>
        <taxon>Bacillota</taxon>
        <taxon>Bacilli</taxon>
        <taxon>Bacillales</taxon>
        <taxon>Paenibacillaceae</taxon>
        <taxon>Cohnella</taxon>
    </lineage>
</organism>
<dbReference type="GO" id="GO:0016740">
    <property type="term" value="F:transferase activity"/>
    <property type="evidence" value="ECO:0007669"/>
    <property type="project" value="UniProtKB-KW"/>
</dbReference>
<comment type="similarity">
    <text evidence="1">Belongs to the bacterial sugar transferase family.</text>
</comment>
<evidence type="ECO:0000313" key="4">
    <source>
        <dbReference type="EMBL" id="MFC4302395.1"/>
    </source>
</evidence>
<evidence type="ECO:0000313" key="5">
    <source>
        <dbReference type="Proteomes" id="UP001595755"/>
    </source>
</evidence>
<protein>
    <submittedName>
        <fullName evidence="4">Sugar transferase</fullName>
    </submittedName>
</protein>
<dbReference type="RefSeq" id="WP_204601046.1">
    <property type="nucleotide sequence ID" value="NZ_JBHSED010000003.1"/>
</dbReference>
<proteinExistence type="inferred from homology"/>
<name>A0ABV8S4X3_9BACL</name>
<keyword evidence="2" id="KW-1133">Transmembrane helix</keyword>